<dbReference type="PANTHER" id="PTHR10724:SF7">
    <property type="entry name" value="SMALL RIBOSOMAL SUBUNIT PROTEIN BS1C"/>
    <property type="match status" value="1"/>
</dbReference>
<organism evidence="6 7">
    <name type="scientific">Teretinema zuelzerae</name>
    <dbReference type="NCBI Taxonomy" id="156"/>
    <lineage>
        <taxon>Bacteria</taxon>
        <taxon>Pseudomonadati</taxon>
        <taxon>Spirochaetota</taxon>
        <taxon>Spirochaetia</taxon>
        <taxon>Spirochaetales</taxon>
        <taxon>Treponemataceae</taxon>
        <taxon>Teretinema</taxon>
    </lineage>
</organism>
<dbReference type="InterPro" id="IPR003029">
    <property type="entry name" value="S1_domain"/>
</dbReference>
<dbReference type="PRINTS" id="PR00681">
    <property type="entry name" value="RIBOSOMALS1"/>
</dbReference>
<reference evidence="6" key="1">
    <citation type="submission" date="2021-08" db="EMBL/GenBank/DDBJ databases">
        <title>Comparative analyses of Brucepasteria parasyntrophica and Teretinema zuelzerae.</title>
        <authorList>
            <person name="Song Y."/>
            <person name="Brune A."/>
        </authorList>
    </citation>
    <scope>NUCLEOTIDE SEQUENCE</scope>
    <source>
        <strain evidence="6">DSM 1903</strain>
    </source>
</reference>
<evidence type="ECO:0000256" key="3">
    <source>
        <dbReference type="ARBA" id="ARBA00023274"/>
    </source>
</evidence>
<evidence type="ECO:0000313" key="7">
    <source>
        <dbReference type="Proteomes" id="UP001198163"/>
    </source>
</evidence>
<dbReference type="PANTHER" id="PTHR10724">
    <property type="entry name" value="30S RIBOSOMAL PROTEIN S1"/>
    <property type="match status" value="1"/>
</dbReference>
<feature type="domain" description="S1 motif" evidence="5">
    <location>
        <begin position="176"/>
        <end position="244"/>
    </location>
</feature>
<gene>
    <name evidence="6" type="ORF">K7J14_03680</name>
</gene>
<evidence type="ECO:0000313" key="6">
    <source>
        <dbReference type="EMBL" id="MCD1653799.1"/>
    </source>
</evidence>
<keyword evidence="7" id="KW-1185">Reference proteome</keyword>
<dbReference type="SUPFAM" id="SSF50249">
    <property type="entry name" value="Nucleic acid-binding proteins"/>
    <property type="match status" value="4"/>
</dbReference>
<evidence type="ECO:0000256" key="1">
    <source>
        <dbReference type="ARBA" id="ARBA00006767"/>
    </source>
</evidence>
<accession>A0AAE3EFM6</accession>
<dbReference type="InterPro" id="IPR035104">
    <property type="entry name" value="Ribosomal_protein_S1-like"/>
</dbReference>
<dbReference type="GO" id="GO:0003735">
    <property type="term" value="F:structural constituent of ribosome"/>
    <property type="evidence" value="ECO:0007669"/>
    <property type="project" value="TreeGrafter"/>
</dbReference>
<dbReference type="GO" id="GO:0003729">
    <property type="term" value="F:mRNA binding"/>
    <property type="evidence" value="ECO:0007669"/>
    <property type="project" value="TreeGrafter"/>
</dbReference>
<sequence>MDKLQPGQQIETEIVSISGDSVFLQLSGKSEGILDTAEIMDKDGKFTAKEGDVIKVFFLQAKNGEMRFTTRIGGEKAEPSMIENAYHNRIPVEGVVEKEIKGGYEIKLGGARAFCPYSQMGLKKSENAAEQIGKKLSFRITEYKNGGRNILVSQRALMEEARSDQIEKLKGTLAKGQKVTGTIVSIQEYGAFVDIGGFQALLPVSEIGRSRVEDINAVLTVGQEIEAEILKIDWKTERISLSTKALLADPWEGAKDRYPLDSRHEGTVVRVTDFGAFVSLESGVDGLIHISELKGDGTRDNPREKLAVGQKLKVQIMEVNEDKKRISLKTASAADQDSDTRKYLDNNRDTDTYNPFAALLSKKK</sequence>
<comment type="similarity">
    <text evidence="1">Belongs to the bacterial ribosomal protein bS1 family.</text>
</comment>
<feature type="domain" description="S1 motif" evidence="5">
    <location>
        <begin position="89"/>
        <end position="155"/>
    </location>
</feature>
<dbReference type="PROSITE" id="PS50126">
    <property type="entry name" value="S1"/>
    <property type="match status" value="4"/>
</dbReference>
<dbReference type="Pfam" id="PF00575">
    <property type="entry name" value="S1"/>
    <property type="match status" value="2"/>
</dbReference>
<comment type="caution">
    <text evidence="6">The sequence shown here is derived from an EMBL/GenBank/DDBJ whole genome shotgun (WGS) entry which is preliminary data.</text>
</comment>
<dbReference type="CDD" id="cd04465">
    <property type="entry name" value="S1_RPS1_repeat_ec2_hs2"/>
    <property type="match status" value="1"/>
</dbReference>
<feature type="region of interest" description="Disordered" evidence="4">
    <location>
        <begin position="329"/>
        <end position="348"/>
    </location>
</feature>
<dbReference type="GO" id="GO:0006412">
    <property type="term" value="P:translation"/>
    <property type="evidence" value="ECO:0007669"/>
    <property type="project" value="TreeGrafter"/>
</dbReference>
<evidence type="ECO:0000256" key="4">
    <source>
        <dbReference type="SAM" id="MobiDB-lite"/>
    </source>
</evidence>
<dbReference type="InterPro" id="IPR050437">
    <property type="entry name" value="Ribos_protein_bS1-like"/>
</dbReference>
<dbReference type="InterPro" id="IPR012340">
    <property type="entry name" value="NA-bd_OB-fold"/>
</dbReference>
<evidence type="ECO:0000259" key="5">
    <source>
        <dbReference type="PROSITE" id="PS50126"/>
    </source>
</evidence>
<keyword evidence="2" id="KW-0689">Ribosomal protein</keyword>
<dbReference type="GO" id="GO:0022627">
    <property type="term" value="C:cytosolic small ribosomal subunit"/>
    <property type="evidence" value="ECO:0007669"/>
    <property type="project" value="TreeGrafter"/>
</dbReference>
<name>A0AAE3EFM6_9SPIR</name>
<dbReference type="SMART" id="SM00316">
    <property type="entry name" value="S1"/>
    <property type="match status" value="4"/>
</dbReference>
<proteinExistence type="inferred from homology"/>
<feature type="compositionally biased region" description="Basic and acidic residues" evidence="4">
    <location>
        <begin position="338"/>
        <end position="348"/>
    </location>
</feature>
<dbReference type="EMBL" id="JAINWA010000001">
    <property type="protein sequence ID" value="MCD1653799.1"/>
    <property type="molecule type" value="Genomic_DNA"/>
</dbReference>
<evidence type="ECO:0000256" key="2">
    <source>
        <dbReference type="ARBA" id="ARBA00022980"/>
    </source>
</evidence>
<feature type="domain" description="S1 motif" evidence="5">
    <location>
        <begin position="7"/>
        <end position="71"/>
    </location>
</feature>
<dbReference type="Proteomes" id="UP001198163">
    <property type="component" value="Unassembled WGS sequence"/>
</dbReference>
<dbReference type="Gene3D" id="2.40.50.140">
    <property type="entry name" value="Nucleic acid-binding proteins"/>
    <property type="match status" value="4"/>
</dbReference>
<keyword evidence="3" id="KW-0687">Ribonucleoprotein</keyword>
<protein>
    <submittedName>
        <fullName evidence="6">S1 RNA-binding domain-containing protein</fullName>
    </submittedName>
</protein>
<feature type="domain" description="S1 motif" evidence="5">
    <location>
        <begin position="261"/>
        <end position="331"/>
    </location>
</feature>
<dbReference type="AlphaFoldDB" id="A0AAE3EFM6"/>